<reference evidence="1" key="2">
    <citation type="submission" date="2023-05" db="EMBL/GenBank/DDBJ databases">
        <authorList>
            <consortium name="Lawrence Berkeley National Laboratory"/>
            <person name="Steindorff A."/>
            <person name="Hensen N."/>
            <person name="Bonometti L."/>
            <person name="Westerberg I."/>
            <person name="Brannstrom I.O."/>
            <person name="Guillou S."/>
            <person name="Cros-Aarteil S."/>
            <person name="Calhoun S."/>
            <person name="Haridas S."/>
            <person name="Kuo A."/>
            <person name="Mondo S."/>
            <person name="Pangilinan J."/>
            <person name="Riley R."/>
            <person name="Labutti K."/>
            <person name="Andreopoulos B."/>
            <person name="Lipzen A."/>
            <person name="Chen C."/>
            <person name="Yanf M."/>
            <person name="Daum C."/>
            <person name="Ng V."/>
            <person name="Clum A."/>
            <person name="Ohm R."/>
            <person name="Martin F."/>
            <person name="Silar P."/>
            <person name="Natvig D."/>
            <person name="Lalanne C."/>
            <person name="Gautier V."/>
            <person name="Ament-Velasquez S.L."/>
            <person name="Kruys A."/>
            <person name="Hutchinson M.I."/>
            <person name="Powell A.J."/>
            <person name="Barry K."/>
            <person name="Miller A.N."/>
            <person name="Grigoriev I.V."/>
            <person name="Debuchy R."/>
            <person name="Gladieux P."/>
            <person name="Thoren M.H."/>
            <person name="Johannesson H."/>
        </authorList>
    </citation>
    <scope>NUCLEOTIDE SEQUENCE</scope>
    <source>
        <strain evidence="1">PSN309</strain>
    </source>
</reference>
<gene>
    <name evidence="1" type="ORF">QBC35DRAFT_345432</name>
</gene>
<evidence type="ECO:0000313" key="1">
    <source>
        <dbReference type="EMBL" id="KAK4185367.1"/>
    </source>
</evidence>
<comment type="caution">
    <text evidence="1">The sequence shown here is derived from an EMBL/GenBank/DDBJ whole genome shotgun (WGS) entry which is preliminary data.</text>
</comment>
<name>A0AAN6WS78_9PEZI</name>
<accession>A0AAN6WS78</accession>
<dbReference type="EMBL" id="MU864452">
    <property type="protein sequence ID" value="KAK4185367.1"/>
    <property type="molecule type" value="Genomic_DNA"/>
</dbReference>
<feature type="non-terminal residue" evidence="1">
    <location>
        <position position="115"/>
    </location>
</feature>
<proteinExistence type="predicted"/>
<protein>
    <recommendedName>
        <fullName evidence="3">Myb-like domain-containing protein</fullName>
    </recommendedName>
</protein>
<dbReference type="Proteomes" id="UP001302126">
    <property type="component" value="Unassembled WGS sequence"/>
</dbReference>
<feature type="non-terminal residue" evidence="1">
    <location>
        <position position="1"/>
    </location>
</feature>
<reference evidence="1" key="1">
    <citation type="journal article" date="2023" name="Mol. Phylogenet. Evol.">
        <title>Genome-scale phylogeny and comparative genomics of the fungal order Sordariales.</title>
        <authorList>
            <person name="Hensen N."/>
            <person name="Bonometti L."/>
            <person name="Westerberg I."/>
            <person name="Brannstrom I.O."/>
            <person name="Guillou S."/>
            <person name="Cros-Aarteil S."/>
            <person name="Calhoun S."/>
            <person name="Haridas S."/>
            <person name="Kuo A."/>
            <person name="Mondo S."/>
            <person name="Pangilinan J."/>
            <person name="Riley R."/>
            <person name="LaButti K."/>
            <person name="Andreopoulos B."/>
            <person name="Lipzen A."/>
            <person name="Chen C."/>
            <person name="Yan M."/>
            <person name="Daum C."/>
            <person name="Ng V."/>
            <person name="Clum A."/>
            <person name="Steindorff A."/>
            <person name="Ohm R.A."/>
            <person name="Martin F."/>
            <person name="Silar P."/>
            <person name="Natvig D.O."/>
            <person name="Lalanne C."/>
            <person name="Gautier V."/>
            <person name="Ament-Velasquez S.L."/>
            <person name="Kruys A."/>
            <person name="Hutchinson M.I."/>
            <person name="Powell A.J."/>
            <person name="Barry K."/>
            <person name="Miller A.N."/>
            <person name="Grigoriev I.V."/>
            <person name="Debuchy R."/>
            <person name="Gladieux P."/>
            <person name="Hiltunen Thoren M."/>
            <person name="Johannesson H."/>
        </authorList>
    </citation>
    <scope>NUCLEOTIDE SEQUENCE</scope>
    <source>
        <strain evidence="1">PSN309</strain>
    </source>
</reference>
<organism evidence="1 2">
    <name type="scientific">Podospora australis</name>
    <dbReference type="NCBI Taxonomy" id="1536484"/>
    <lineage>
        <taxon>Eukaryota</taxon>
        <taxon>Fungi</taxon>
        <taxon>Dikarya</taxon>
        <taxon>Ascomycota</taxon>
        <taxon>Pezizomycotina</taxon>
        <taxon>Sordariomycetes</taxon>
        <taxon>Sordariomycetidae</taxon>
        <taxon>Sordariales</taxon>
        <taxon>Podosporaceae</taxon>
        <taxon>Podospora</taxon>
    </lineage>
</organism>
<evidence type="ECO:0000313" key="2">
    <source>
        <dbReference type="Proteomes" id="UP001302126"/>
    </source>
</evidence>
<keyword evidence="2" id="KW-1185">Reference proteome</keyword>
<evidence type="ECO:0008006" key="3">
    <source>
        <dbReference type="Google" id="ProtNLM"/>
    </source>
</evidence>
<dbReference type="AlphaFoldDB" id="A0AAN6WS78"/>
<sequence>KDDFLIQGRAKGLTFKQIKEEGGYLEAESTLRGRFRTLTKPAEKRLRNPRWYPVDVRLLEEAVRKLSANPYDILPSKVPWAKVAEYIDNNGGTYLFGNATCKARWDQLVSKSLAK</sequence>